<dbReference type="AlphaFoldDB" id="A0A6M8HJK9"/>
<keyword evidence="3" id="KW-1185">Reference proteome</keyword>
<organism evidence="2 3">
    <name type="scientific">Lichenicola cladoniae</name>
    <dbReference type="NCBI Taxonomy" id="1484109"/>
    <lineage>
        <taxon>Bacteria</taxon>
        <taxon>Pseudomonadati</taxon>
        <taxon>Pseudomonadota</taxon>
        <taxon>Alphaproteobacteria</taxon>
        <taxon>Acetobacterales</taxon>
        <taxon>Acetobacteraceae</taxon>
        <taxon>Lichenicola</taxon>
    </lineage>
</organism>
<accession>A0A6M8HJK9</accession>
<protein>
    <submittedName>
        <fullName evidence="2">Uncharacterized protein</fullName>
    </submittedName>
</protein>
<dbReference type="EMBL" id="CP053708">
    <property type="protein sequence ID" value="QKE88938.1"/>
    <property type="molecule type" value="Genomic_DNA"/>
</dbReference>
<reference evidence="2 3" key="1">
    <citation type="journal article" date="2014" name="World J. Microbiol. Biotechnol.">
        <title>Biodiversity and physiological characteristics of Antarctic and Arctic lichens-associated bacteria.</title>
        <authorList>
            <person name="Lee Y.M."/>
            <person name="Kim E.H."/>
            <person name="Lee H.K."/>
            <person name="Hong S.G."/>
        </authorList>
    </citation>
    <scope>NUCLEOTIDE SEQUENCE [LARGE SCALE GENOMIC DNA]</scope>
    <source>
        <strain evidence="2 3">PAMC 26569</strain>
    </source>
</reference>
<gene>
    <name evidence="2" type="ORF">HN018_01740</name>
</gene>
<feature type="region of interest" description="Disordered" evidence="1">
    <location>
        <begin position="282"/>
        <end position="318"/>
    </location>
</feature>
<evidence type="ECO:0000313" key="2">
    <source>
        <dbReference type="EMBL" id="QKE88938.1"/>
    </source>
</evidence>
<name>A0A6M8HJK9_9PROT</name>
<dbReference type="RefSeq" id="WP_171836129.1">
    <property type="nucleotide sequence ID" value="NZ_CP053708.1"/>
</dbReference>
<dbReference type="KEGG" id="lck:HN018_01740"/>
<proteinExistence type="predicted"/>
<evidence type="ECO:0000313" key="3">
    <source>
        <dbReference type="Proteomes" id="UP000500767"/>
    </source>
</evidence>
<evidence type="ECO:0000256" key="1">
    <source>
        <dbReference type="SAM" id="MobiDB-lite"/>
    </source>
</evidence>
<dbReference type="Proteomes" id="UP000500767">
    <property type="component" value="Chromosome"/>
</dbReference>
<sequence>MGQAQMPADVLTLRTPMTTLFLGPLDDRGLASLRTLTVLGGHFEQAADMQARAALGWVSRDAGQMNALRGYLARHHVAGAMGPLTDTAIIEALRRSLVEHRLGMIACDVMTPHPAQLTLTAGGSHAAAAPRDAGPGAKVAAKPQPVGVAADVGHWSTRKRLTTMAGRAFKRIPGEVGRQIQGMLTPENLLLLDAGLLALIIAQGFGVGEVVDAVLVAMAIRAAGWSGMIALVELSGACVKAARATSDATLDAAADSAAEALAVLGVLFVTMLITKMAKRATSGGGEASGGGAPDEPPEQTVNPNRGQGVGGKAARGPTVTENAAKGKAFEAQGLEHLETTQTNIQDQVSVRPYLDNGDLADYRVRLDAISRDDTNTLRLTDFKSSESAGLTPRQTTGYPLLGNNGGQVVGNGGGADYPAGFQIPPTNVDVLRPGDF</sequence>
<feature type="compositionally biased region" description="Gly residues" evidence="1">
    <location>
        <begin position="282"/>
        <end position="292"/>
    </location>
</feature>